<dbReference type="InterPro" id="IPR000157">
    <property type="entry name" value="TIR_dom"/>
</dbReference>
<feature type="transmembrane region" description="Helical" evidence="2">
    <location>
        <begin position="187"/>
        <end position="207"/>
    </location>
</feature>
<accession>A0A4V2ZXA2</accession>
<name>A0A4V2ZXA2_9GAMM</name>
<dbReference type="AlphaFoldDB" id="A0A4V2ZXA2"/>
<organism evidence="4 5">
    <name type="scientific">Seongchinamella unica</name>
    <dbReference type="NCBI Taxonomy" id="2547392"/>
    <lineage>
        <taxon>Bacteria</taxon>
        <taxon>Pseudomonadati</taxon>
        <taxon>Pseudomonadota</taxon>
        <taxon>Gammaproteobacteria</taxon>
        <taxon>Cellvibrionales</taxon>
        <taxon>Halieaceae</taxon>
        <taxon>Seongchinamella</taxon>
    </lineage>
</organism>
<evidence type="ECO:0000256" key="1">
    <source>
        <dbReference type="SAM" id="MobiDB-lite"/>
    </source>
</evidence>
<dbReference type="InterPro" id="IPR035897">
    <property type="entry name" value="Toll_tir_struct_dom_sf"/>
</dbReference>
<dbReference type="Gene3D" id="1.25.40.10">
    <property type="entry name" value="Tetratricopeptide repeat domain"/>
    <property type="match status" value="2"/>
</dbReference>
<gene>
    <name evidence="4" type="ORF">E2F43_14555</name>
</gene>
<sequence>MSRFKYKAFISYSHEDEATARWLHSALETYRPPRGVLPSSQVDAHSTAFPLRPIFRDQEELVAAANLSRSLVEALQQSEFLIVICSPNSARSHWTNREIIEFKKIHGSDNIIAVVAEGDPERSFPTPLRQEVLPTGEIGAAVLEPLAADLQGGRANRRLALHKVAATLLGVGLDQLVQREAQRRHRFLALVATAAMVGMVVMGWLTYTAVNERRAADAARAVADESRRLAEQRREEAEGLIEFMLSDLREKLEPVGRLDVLDVVGSRALDYYARQDQQSLEPESLGRRARALHLLGEISGLKGDVEAALDRFTLAAESTELLMVAQPDNPRRVFDHAQSVFWMGLVAFQQGHYAQASVSFERYLQYAQQLVELEPAEPRWLLELFYGHQAMGGLAVEIQDWSQAETHLLSAVDALERLREKGDPRTDEWANIHSWLSSAYRHQKKFRQAGVHSREEVNTWMQVLEQDPADQAARRQLVIARRGAAQLALIGGDSDAALDLLLPEYTALREMKTFEPDHTLTLEQDILLLQDLVEIRVLQGELAAAAEQSRACVNLAEALRQRDDSVLFWQVELDWRCRYLAAQVAFEQQRTDQAEQWLDTYYGQLVSDYDSIAGQKEAPLLLAESSLLLGDIVYTQGREDEARRLWHRAQAALEGEPDELEPTRIAALVTVLHRLGKQERADALAAYLRDRGYRHPGFESGADGSLSAQGQRRPNNRR</sequence>
<keyword evidence="2" id="KW-1133">Transmembrane helix</keyword>
<dbReference type="PROSITE" id="PS50104">
    <property type="entry name" value="TIR"/>
    <property type="match status" value="1"/>
</dbReference>
<protein>
    <submittedName>
        <fullName evidence="4">TIR domain-containing protein</fullName>
    </submittedName>
</protein>
<proteinExistence type="predicted"/>
<feature type="compositionally biased region" description="Polar residues" evidence="1">
    <location>
        <begin position="706"/>
        <end position="718"/>
    </location>
</feature>
<evidence type="ECO:0000313" key="4">
    <source>
        <dbReference type="EMBL" id="TDG12783.1"/>
    </source>
</evidence>
<keyword evidence="5" id="KW-1185">Reference proteome</keyword>
<dbReference type="GO" id="GO:0007165">
    <property type="term" value="P:signal transduction"/>
    <property type="evidence" value="ECO:0007669"/>
    <property type="project" value="InterPro"/>
</dbReference>
<dbReference type="SUPFAM" id="SSF52200">
    <property type="entry name" value="Toll/Interleukin receptor TIR domain"/>
    <property type="match status" value="1"/>
</dbReference>
<dbReference type="OrthoDB" id="7308181at2"/>
<dbReference type="EMBL" id="SMSE01000003">
    <property type="protein sequence ID" value="TDG12783.1"/>
    <property type="molecule type" value="Genomic_DNA"/>
</dbReference>
<dbReference type="Gene3D" id="3.40.50.10140">
    <property type="entry name" value="Toll/interleukin-1 receptor homology (TIR) domain"/>
    <property type="match status" value="1"/>
</dbReference>
<reference evidence="4 5" key="1">
    <citation type="submission" date="2019-03" db="EMBL/GenBank/DDBJ databases">
        <title>Seongchinamella monodicae gen. nov., sp. nov., a novel member of the Gammaproteobacteria isolated from a tidal mudflat of beach.</title>
        <authorList>
            <person name="Yang H.G."/>
            <person name="Kang J.W."/>
            <person name="Lee S.D."/>
        </authorList>
    </citation>
    <scope>NUCLEOTIDE SEQUENCE [LARGE SCALE GENOMIC DNA]</scope>
    <source>
        <strain evidence="4 5">GH4-78</strain>
    </source>
</reference>
<dbReference type="RefSeq" id="WP_133213898.1">
    <property type="nucleotide sequence ID" value="NZ_SMSE01000003.1"/>
</dbReference>
<keyword evidence="2" id="KW-0812">Transmembrane</keyword>
<evidence type="ECO:0000256" key="2">
    <source>
        <dbReference type="SAM" id="Phobius"/>
    </source>
</evidence>
<feature type="domain" description="TIR" evidence="3">
    <location>
        <begin position="4"/>
        <end position="146"/>
    </location>
</feature>
<evidence type="ECO:0000259" key="3">
    <source>
        <dbReference type="PROSITE" id="PS50104"/>
    </source>
</evidence>
<evidence type="ECO:0000313" key="5">
    <source>
        <dbReference type="Proteomes" id="UP000295554"/>
    </source>
</evidence>
<dbReference type="InterPro" id="IPR011990">
    <property type="entry name" value="TPR-like_helical_dom_sf"/>
</dbReference>
<dbReference type="Proteomes" id="UP000295554">
    <property type="component" value="Unassembled WGS sequence"/>
</dbReference>
<dbReference type="SMART" id="SM00255">
    <property type="entry name" value="TIR"/>
    <property type="match status" value="1"/>
</dbReference>
<dbReference type="Pfam" id="PF13676">
    <property type="entry name" value="TIR_2"/>
    <property type="match status" value="1"/>
</dbReference>
<keyword evidence="2" id="KW-0472">Membrane</keyword>
<feature type="region of interest" description="Disordered" evidence="1">
    <location>
        <begin position="698"/>
        <end position="718"/>
    </location>
</feature>
<dbReference type="SUPFAM" id="SSF48452">
    <property type="entry name" value="TPR-like"/>
    <property type="match status" value="1"/>
</dbReference>
<comment type="caution">
    <text evidence="4">The sequence shown here is derived from an EMBL/GenBank/DDBJ whole genome shotgun (WGS) entry which is preliminary data.</text>
</comment>